<sequence length="385" mass="43252">MITSETVQRIIRLDGGGLPIVSLYVRVPADYGERDRLHSYVHSLLADVREMAQDKSIDRDARLSLRGDLERIEQTFQEGEPPAGAVAVFSCSRRDIYEVVNLPRPVRERAVVDETPFVRPMLAVLDEYRRCCVVVVDEAFTQLWELYQDELEELRRFRDPALRKPDFAYGFKEFTIHNRVRELAKRHYRNTVTMLEGLFRGNAFDVIAVGGHDYETRPFLESLPPRLRERVAGTFVIDAKTATRNDIKQQAGEVLERYEREEERRLVEQTLERAAAGGWAAVGLSDCLWAGSVAAIEKLLVQEDAIVPGVVCDESGWLGTAGETCPLCGKPLRQTPDILDELAQTVIDEGGSIEHVEADTQLKALLAAAELRFPLPPKPGGQPAD</sequence>
<reference evidence="1 2" key="1">
    <citation type="journal article" date="2019" name="Int. J. Syst. Evol. Microbiol.">
        <title>The Global Catalogue of Microorganisms (GCM) 10K type strain sequencing project: providing services to taxonomists for standard genome sequencing and annotation.</title>
        <authorList>
            <consortium name="The Broad Institute Genomics Platform"/>
            <consortium name="The Broad Institute Genome Sequencing Center for Infectious Disease"/>
            <person name="Wu L."/>
            <person name="Ma J."/>
        </authorList>
    </citation>
    <scope>NUCLEOTIDE SEQUENCE [LARGE SCALE GENOMIC DNA]</scope>
    <source>
        <strain evidence="1 2">JCM 14306</strain>
    </source>
</reference>
<gene>
    <name evidence="1" type="ORF">GCM10009744_08990</name>
</gene>
<name>A0ABN2EZK9_9ACTN</name>
<dbReference type="RefSeq" id="WP_344109028.1">
    <property type="nucleotide sequence ID" value="NZ_BAAANE010000003.1"/>
</dbReference>
<dbReference type="InterPro" id="IPR041202">
    <property type="entry name" value="BaeRF_family10"/>
</dbReference>
<accession>A0ABN2EZK9</accession>
<proteinExistence type="predicted"/>
<comment type="caution">
    <text evidence="1">The sequence shown here is derived from an EMBL/GenBank/DDBJ whole genome shotgun (WGS) entry which is preliminary data.</text>
</comment>
<dbReference type="InterPro" id="IPR029064">
    <property type="entry name" value="Ribosomal_eL30-like_sf"/>
</dbReference>
<evidence type="ECO:0000313" key="2">
    <source>
        <dbReference type="Proteomes" id="UP001501319"/>
    </source>
</evidence>
<organism evidence="1 2">
    <name type="scientific">Kribbella alba</name>
    <dbReference type="NCBI Taxonomy" id="190197"/>
    <lineage>
        <taxon>Bacteria</taxon>
        <taxon>Bacillati</taxon>
        <taxon>Actinomycetota</taxon>
        <taxon>Actinomycetes</taxon>
        <taxon>Propionibacteriales</taxon>
        <taxon>Kribbellaceae</taxon>
        <taxon>Kribbella</taxon>
    </lineage>
</organism>
<dbReference type="EMBL" id="BAAANE010000003">
    <property type="protein sequence ID" value="GAA1623842.1"/>
    <property type="molecule type" value="Genomic_DNA"/>
</dbReference>
<dbReference type="Gene3D" id="3.30.1330.30">
    <property type="match status" value="1"/>
</dbReference>
<dbReference type="Proteomes" id="UP001501319">
    <property type="component" value="Unassembled WGS sequence"/>
</dbReference>
<dbReference type="SUPFAM" id="SSF55315">
    <property type="entry name" value="L30e-like"/>
    <property type="match status" value="1"/>
</dbReference>
<dbReference type="Pfam" id="PF18854">
    <property type="entry name" value="baeRF_family10"/>
    <property type="match status" value="1"/>
</dbReference>
<dbReference type="Gene3D" id="3.30.420.60">
    <property type="entry name" value="eRF1 domain 2"/>
    <property type="match status" value="1"/>
</dbReference>
<protein>
    <recommendedName>
        <fullName evidence="3">Peptide chain release factor subunit 1</fullName>
    </recommendedName>
</protein>
<keyword evidence="2" id="KW-1185">Reference proteome</keyword>
<evidence type="ECO:0000313" key="1">
    <source>
        <dbReference type="EMBL" id="GAA1623842.1"/>
    </source>
</evidence>
<evidence type="ECO:0008006" key="3">
    <source>
        <dbReference type="Google" id="ProtNLM"/>
    </source>
</evidence>
<dbReference type="InterPro" id="IPR042226">
    <property type="entry name" value="eFR1_2_sf"/>
</dbReference>